<dbReference type="PROSITE" id="PS00028">
    <property type="entry name" value="ZINC_FINGER_C2H2_1"/>
    <property type="match status" value="10"/>
</dbReference>
<dbReference type="InterPro" id="IPR012934">
    <property type="entry name" value="Znf_AD"/>
</dbReference>
<evidence type="ECO:0000313" key="10">
    <source>
        <dbReference type="EMBL" id="CAH2076184.1"/>
    </source>
</evidence>
<reference evidence="10" key="1">
    <citation type="submission" date="2022-03" db="EMBL/GenBank/DDBJ databases">
        <authorList>
            <person name="Martin H S."/>
        </authorList>
    </citation>
    <scope>NUCLEOTIDE SEQUENCE</scope>
</reference>
<feature type="domain" description="C2H2-type" evidence="8">
    <location>
        <begin position="442"/>
        <end position="464"/>
    </location>
</feature>
<evidence type="ECO:0000256" key="4">
    <source>
        <dbReference type="ARBA" id="ARBA00022833"/>
    </source>
</evidence>
<evidence type="ECO:0000256" key="3">
    <source>
        <dbReference type="ARBA" id="ARBA00022771"/>
    </source>
</evidence>
<sequence length="481" mass="56749">MCRACLTINKEMVPFDEMFIVNYKLLTNLEVSLQDRLSHYLCTDCWQTIKCFMDFRTKCIISESFMSNAVCQDIKDESEVYIVNQNGSSVQSDALKHEFNEDYDDFSDNESIQENNRIQIGQKLNSIPKYSPAKATKCRLKMKSRKSKRKTLVKFDINKGVVKMPCGICKKFYWKEKELFKHLECHKRDTVCEVCQENFCDWPEILSHRLKHIPENQRRCHLCSKYFLSHMTMEFHYRQTHYDGGRLKLKCSQCQRCYETPKKLQKHIWSVHSSKVLICDYCSKSFNNKQKLKIHILSHTGYKAYVCDFCGYSCKSSSGLKDHKIRIHAEKKVYCKICKRVFQNQQKHDKHICTQENKLCPICGKEINRSSRMSRHLETHGEEKRHKCDRCPATYKTKTALQVHKDRHDGVRTKHCEYCPAKFYSATVLLKHRRIHTGERPYVCKICQRSFTGNSNLKVHMKTHGEYLINKRIKCEDGSSI</sequence>
<feature type="domain" description="C2H2-type" evidence="8">
    <location>
        <begin position="386"/>
        <end position="413"/>
    </location>
</feature>
<keyword evidence="3 6" id="KW-0863">Zinc-finger</keyword>
<dbReference type="Pfam" id="PF00096">
    <property type="entry name" value="zf-C2H2"/>
    <property type="match status" value="2"/>
</dbReference>
<dbReference type="Pfam" id="PF07776">
    <property type="entry name" value="zf-AD"/>
    <property type="match status" value="1"/>
</dbReference>
<dbReference type="InterPro" id="IPR036236">
    <property type="entry name" value="Znf_C2H2_sf"/>
</dbReference>
<dbReference type="SUPFAM" id="SSF57716">
    <property type="entry name" value="Glucocorticoid receptor-like (DNA-binding domain)"/>
    <property type="match status" value="1"/>
</dbReference>
<evidence type="ECO:0000313" key="11">
    <source>
        <dbReference type="Proteomes" id="UP000837857"/>
    </source>
</evidence>
<gene>
    <name evidence="10" type="ORF">IPOD504_LOCUS17170</name>
</gene>
<dbReference type="Proteomes" id="UP000837857">
    <property type="component" value="Chromosome 9"/>
</dbReference>
<keyword evidence="5" id="KW-0539">Nucleus</keyword>
<dbReference type="SUPFAM" id="SSF57667">
    <property type="entry name" value="beta-beta-alpha zinc fingers"/>
    <property type="match status" value="5"/>
</dbReference>
<dbReference type="Pfam" id="PF13894">
    <property type="entry name" value="zf-C2H2_4"/>
    <property type="match status" value="1"/>
</dbReference>
<keyword evidence="11" id="KW-1185">Reference proteome</keyword>
<name>A0ABN8J6Y6_9NEOP</name>
<dbReference type="SMART" id="SM00355">
    <property type="entry name" value="ZnF_C2H2"/>
    <property type="match status" value="10"/>
</dbReference>
<organism evidence="10 11">
    <name type="scientific">Iphiclides podalirius</name>
    <name type="common">scarce swallowtail</name>
    <dbReference type="NCBI Taxonomy" id="110791"/>
    <lineage>
        <taxon>Eukaryota</taxon>
        <taxon>Metazoa</taxon>
        <taxon>Ecdysozoa</taxon>
        <taxon>Arthropoda</taxon>
        <taxon>Hexapoda</taxon>
        <taxon>Insecta</taxon>
        <taxon>Pterygota</taxon>
        <taxon>Neoptera</taxon>
        <taxon>Endopterygota</taxon>
        <taxon>Lepidoptera</taxon>
        <taxon>Glossata</taxon>
        <taxon>Ditrysia</taxon>
        <taxon>Papilionoidea</taxon>
        <taxon>Papilionidae</taxon>
        <taxon>Papilioninae</taxon>
        <taxon>Iphiclides</taxon>
    </lineage>
</organism>
<evidence type="ECO:0000256" key="7">
    <source>
        <dbReference type="PROSITE-ProRule" id="PRU01263"/>
    </source>
</evidence>
<evidence type="ECO:0000256" key="5">
    <source>
        <dbReference type="ARBA" id="ARBA00023242"/>
    </source>
</evidence>
<dbReference type="InterPro" id="IPR013087">
    <property type="entry name" value="Znf_C2H2_type"/>
</dbReference>
<protein>
    <submittedName>
        <fullName evidence="10">Uncharacterized protein</fullName>
    </submittedName>
</protein>
<dbReference type="SMART" id="SM00868">
    <property type="entry name" value="zf-AD"/>
    <property type="match status" value="1"/>
</dbReference>
<feature type="domain" description="C2H2-type" evidence="8">
    <location>
        <begin position="358"/>
        <end position="385"/>
    </location>
</feature>
<feature type="binding site" evidence="7">
    <location>
        <position position="45"/>
    </location>
    <ligand>
        <name>Zn(2+)</name>
        <dbReference type="ChEBI" id="CHEBI:29105"/>
    </ligand>
</feature>
<evidence type="ECO:0000256" key="6">
    <source>
        <dbReference type="PROSITE-ProRule" id="PRU00042"/>
    </source>
</evidence>
<dbReference type="PROSITE" id="PS50157">
    <property type="entry name" value="ZINC_FINGER_C2H2_2"/>
    <property type="match status" value="7"/>
</dbReference>
<feature type="binding site" evidence="7">
    <location>
        <position position="2"/>
    </location>
    <ligand>
        <name>Zn(2+)</name>
        <dbReference type="ChEBI" id="CHEBI:29105"/>
    </ligand>
</feature>
<feature type="binding site" evidence="7">
    <location>
        <position position="5"/>
    </location>
    <ligand>
        <name>Zn(2+)</name>
        <dbReference type="ChEBI" id="CHEBI:29105"/>
    </ligand>
</feature>
<evidence type="ECO:0000256" key="1">
    <source>
        <dbReference type="ARBA" id="ARBA00022723"/>
    </source>
</evidence>
<feature type="non-terminal residue" evidence="10">
    <location>
        <position position="481"/>
    </location>
</feature>
<feature type="domain" description="C2H2-type" evidence="8">
    <location>
        <begin position="414"/>
        <end position="441"/>
    </location>
</feature>
<dbReference type="PANTHER" id="PTHR24393">
    <property type="entry name" value="ZINC FINGER PROTEIN"/>
    <property type="match status" value="1"/>
</dbReference>
<keyword evidence="1 7" id="KW-0479">Metal-binding</keyword>
<evidence type="ECO:0000259" key="9">
    <source>
        <dbReference type="PROSITE" id="PS51915"/>
    </source>
</evidence>
<evidence type="ECO:0000256" key="2">
    <source>
        <dbReference type="ARBA" id="ARBA00022737"/>
    </source>
</evidence>
<feature type="domain" description="C2H2-type" evidence="8">
    <location>
        <begin position="277"/>
        <end position="304"/>
    </location>
</feature>
<feature type="domain" description="C2H2-type" evidence="8">
    <location>
        <begin position="249"/>
        <end position="277"/>
    </location>
</feature>
<dbReference type="PANTHER" id="PTHR24393:SF34">
    <property type="entry name" value="PR_SET DOMAIN 13"/>
    <property type="match status" value="1"/>
</dbReference>
<keyword evidence="2" id="KW-0677">Repeat</keyword>
<evidence type="ECO:0000259" key="8">
    <source>
        <dbReference type="PROSITE" id="PS50157"/>
    </source>
</evidence>
<dbReference type="PROSITE" id="PS51915">
    <property type="entry name" value="ZAD"/>
    <property type="match status" value="1"/>
</dbReference>
<keyword evidence="4 7" id="KW-0862">Zinc</keyword>
<feature type="domain" description="ZAD" evidence="9">
    <location>
        <begin position="1"/>
        <end position="69"/>
    </location>
</feature>
<feature type="domain" description="C2H2-type" evidence="8">
    <location>
        <begin position="305"/>
        <end position="333"/>
    </location>
</feature>
<feature type="binding site" evidence="7">
    <location>
        <position position="42"/>
    </location>
    <ligand>
        <name>Zn(2+)</name>
        <dbReference type="ChEBI" id="CHEBI:29105"/>
    </ligand>
</feature>
<dbReference type="Gene3D" id="3.30.160.60">
    <property type="entry name" value="Classic Zinc Finger"/>
    <property type="match status" value="5"/>
</dbReference>
<dbReference type="EMBL" id="OW152821">
    <property type="protein sequence ID" value="CAH2076184.1"/>
    <property type="molecule type" value="Genomic_DNA"/>
</dbReference>
<accession>A0ABN8J6Y6</accession>
<proteinExistence type="predicted"/>